<evidence type="ECO:0000259" key="2">
    <source>
        <dbReference type="Pfam" id="PF21722"/>
    </source>
</evidence>
<keyword evidence="4" id="KW-1185">Reference proteome</keyword>
<protein>
    <recommendedName>
        <fullName evidence="2">Glycine-rich domain-containing protein</fullName>
    </recommendedName>
</protein>
<dbReference type="InterPro" id="IPR049304">
    <property type="entry name" value="Gly_rich_dom"/>
</dbReference>
<sequence length="354" mass="33994">MSWTLNPFPVPIISLPGWGTVDDPAAVDDGVPGWCSPWAALAGDAGIGADAAELNALRLIVREGARGADAAAARLRMLIADAAAGADRSVVRPRIMVYDAGASADLARPGVRPADAGAGADTALWRPRFRVVGAGLGADVAAALRVRPALASIAGAGADAAAARFSTHAAVAVELTASASYTIPAWCRFIAVVLLGAGGGGSGGDSGLNYVGNGGGAGQWATVLLERGVHIPWTAVTLDVTIGTGGSGAPTNTAGSGGGSTVISIGGTVLLIALGGTGGARASLTAQGASGRSPGSIVFEGVTYTGGGTAPSGSNRTVGQPPGGGGGGGAGGILGGGSSGLAGARGQAWLLAYQ</sequence>
<evidence type="ECO:0000313" key="3">
    <source>
        <dbReference type="EMBL" id="AJK27355.1"/>
    </source>
</evidence>
<feature type="domain" description="Glycine-rich" evidence="2">
    <location>
        <begin position="178"/>
        <end position="351"/>
    </location>
</feature>
<dbReference type="KEGG" id="vg:26639270"/>
<name>A0A0C5AMT0_9CAUD</name>
<feature type="compositionally biased region" description="Gly residues" evidence="1">
    <location>
        <begin position="321"/>
        <end position="331"/>
    </location>
</feature>
<evidence type="ECO:0000313" key="4">
    <source>
        <dbReference type="Proteomes" id="UP000032126"/>
    </source>
</evidence>
<dbReference type="GeneID" id="26639270"/>
<organism evidence="3 4">
    <name type="scientific">Mycobacterium phage Kratio</name>
    <dbReference type="NCBI Taxonomy" id="1606763"/>
    <lineage>
        <taxon>Viruses</taxon>
        <taxon>Duplodnaviria</taxon>
        <taxon>Heunggongvirae</taxon>
        <taxon>Uroviricota</taxon>
        <taxon>Caudoviricetes</taxon>
        <taxon>Weiservirinae</taxon>
        <taxon>Kratiovirus</taxon>
        <taxon>Kratiovirus kratio</taxon>
    </lineage>
</organism>
<dbReference type="RefSeq" id="YP_009212772.1">
    <property type="nucleotide sequence ID" value="NC_028947.1"/>
</dbReference>
<dbReference type="OrthoDB" id="7126at10239"/>
<feature type="region of interest" description="Disordered" evidence="1">
    <location>
        <begin position="308"/>
        <end position="331"/>
    </location>
</feature>
<accession>A0A0C5AMT0</accession>
<dbReference type="EMBL" id="KM923971">
    <property type="protein sequence ID" value="AJK27355.1"/>
    <property type="molecule type" value="Genomic_DNA"/>
</dbReference>
<proteinExistence type="predicted"/>
<dbReference type="Proteomes" id="UP000032126">
    <property type="component" value="Segment"/>
</dbReference>
<evidence type="ECO:0000256" key="1">
    <source>
        <dbReference type="SAM" id="MobiDB-lite"/>
    </source>
</evidence>
<reference evidence="3 4" key="1">
    <citation type="submission" date="2014-10" db="EMBL/GenBank/DDBJ databases">
        <authorList>
            <person name="Franco-Moreira L.J."/>
            <person name="Acosta-Bonilla D."/>
            <person name="Alvarado-Vega D.L."/>
            <person name="Berrios-Pagan L.R."/>
            <person name="Burgos-Santana G."/>
            <person name="Collazo-Rodriguez B.J."/>
            <person name="Cordero-Bernard G."/>
            <person name="Cotto-Rosario A."/>
            <person name="Dominguez-Rodriguez E."/>
            <person name="Figueroa-Negron P."/>
            <person name="Huertas-de-Jesus N.A."/>
            <person name="Leon-Rivera A."/>
            <person name="Llavona-Cartagena I.G."/>
            <person name="Machin-Rivera R."/>
            <person name="Maldonado-Rodriguez J.M."/>
            <person name="Maldonado-Vazquez N."/>
            <person name="Melendez-Rodriguez N."/>
            <person name="Merced-Carire N.D."/>
            <person name="Mora-Marrero P.M."/>
            <person name="Negron-Cruz N."/>
            <person name="Nieves-Mendez L."/>
            <person name="Pereira-Torres T.N."/>
            <person name="Perez-Otero J."/>
            <person name="Ramos-Gonzalez J."/>
            <person name="Ramos-Rivera M."/>
            <person name="Reyes-Aponte A.J."/>
            <person name="Rivera-Burgos M."/>
            <person name="Rodriguez-Arriaga L."/>
            <person name="Sanchez-Collazo M."/>
            <person name="Soto-Diaz O.R."/>
            <person name="Suarez-Marquez A.M."/>
            <person name="Velazquez-Fernandez A.L."/>
            <person name="Vives-Matos I."/>
            <person name="Rubin M.R."/>
            <person name="Vazquez E."/>
            <person name="Wang X."/>
            <person name="Crowell R."/>
            <person name="Bostrom M.A."/>
            <person name="Burke M."/>
            <person name="Wright G.M."/>
            <person name="Gregory S.G."/>
            <person name="Colman S.D."/>
            <person name="Anders K.R."/>
            <person name="Braun M.A."/>
            <person name="Delesalle V.A."/>
            <person name="Hughes L.E."/>
            <person name="Ware V.C."/>
            <person name="Bradley K.W."/>
            <person name="Barker L.P."/>
            <person name="Asai D.J."/>
            <person name="Bowman C.A."/>
            <person name="Russell D.A."/>
            <person name="Pope W.H."/>
            <person name="Jacobs-Sera D."/>
            <person name="Hendrix R.W."/>
            <person name="Hatfull G.F."/>
        </authorList>
    </citation>
    <scope>NUCLEOTIDE SEQUENCE [LARGE SCALE GENOMIC DNA]</scope>
</reference>
<dbReference type="Pfam" id="PF21722">
    <property type="entry name" value="Gly_rich_2"/>
    <property type="match status" value="1"/>
</dbReference>
<gene>
    <name evidence="3" type="ORF">PBI_KRATIO_26</name>
</gene>